<dbReference type="InterPro" id="IPR043502">
    <property type="entry name" value="DNA/RNA_pol_sf"/>
</dbReference>
<evidence type="ECO:0000313" key="3">
    <source>
        <dbReference type="Proteomes" id="UP001165121"/>
    </source>
</evidence>
<dbReference type="EMBL" id="BSXT01002429">
    <property type="protein sequence ID" value="GMF48927.1"/>
    <property type="molecule type" value="Genomic_DNA"/>
</dbReference>
<dbReference type="PANTHER" id="PTHR33064:SF37">
    <property type="entry name" value="RIBONUCLEASE H"/>
    <property type="match status" value="1"/>
</dbReference>
<dbReference type="Gene3D" id="3.30.70.270">
    <property type="match status" value="2"/>
</dbReference>
<comment type="caution">
    <text evidence="2">The sequence shown here is derived from an EMBL/GenBank/DDBJ whole genome shotgun (WGS) entry which is preliminary data.</text>
</comment>
<sequence length="289" mass="32515">MHSLTQSLSAMYSASVELSATVFWNVERHTTGAPHIMSIIPLTERRSSRLPAQSASEKCAVRASPDQPDQDRSKPVVVFEAGEPEPNPKPSVLGRRSYIDNILVAATTWDSMCEKVARLLDACERWNLSISVVKCYWGQRKVGYLGHQVSAEGLEAHPKNLKTLGNLTFPLTLQVMQSFMGSLNYYRRFIEDLAIYAAVLYALREGNFHEIGRQEENDSSRRGTGGVVASIEQADRWTRAKFEFKMMKAKLVSTPILKHFDPDRTPVIIRYASQWAISAALIQEYDGVY</sequence>
<dbReference type="AlphaFoldDB" id="A0A9W6XWY2"/>
<evidence type="ECO:0000256" key="1">
    <source>
        <dbReference type="SAM" id="MobiDB-lite"/>
    </source>
</evidence>
<dbReference type="InterPro" id="IPR051320">
    <property type="entry name" value="Viral_Replic_Matur_Polypro"/>
</dbReference>
<dbReference type="InterPro" id="IPR043128">
    <property type="entry name" value="Rev_trsase/Diguanyl_cyclase"/>
</dbReference>
<reference evidence="2" key="1">
    <citation type="submission" date="2023-04" db="EMBL/GenBank/DDBJ databases">
        <title>Phytophthora fragariaefolia NBRC 109709.</title>
        <authorList>
            <person name="Ichikawa N."/>
            <person name="Sato H."/>
            <person name="Tonouchi N."/>
        </authorList>
    </citation>
    <scope>NUCLEOTIDE SEQUENCE</scope>
    <source>
        <strain evidence="2">NBRC 109709</strain>
    </source>
</reference>
<name>A0A9W6XWY2_9STRA</name>
<dbReference type="SUPFAM" id="SSF56672">
    <property type="entry name" value="DNA/RNA polymerases"/>
    <property type="match status" value="1"/>
</dbReference>
<accession>A0A9W6XWY2</accession>
<protein>
    <submittedName>
        <fullName evidence="2">Unnamed protein product</fullName>
    </submittedName>
</protein>
<organism evidence="2 3">
    <name type="scientific">Phytophthora fragariaefolia</name>
    <dbReference type="NCBI Taxonomy" id="1490495"/>
    <lineage>
        <taxon>Eukaryota</taxon>
        <taxon>Sar</taxon>
        <taxon>Stramenopiles</taxon>
        <taxon>Oomycota</taxon>
        <taxon>Peronosporomycetes</taxon>
        <taxon>Peronosporales</taxon>
        <taxon>Peronosporaceae</taxon>
        <taxon>Phytophthora</taxon>
    </lineage>
</organism>
<dbReference type="Proteomes" id="UP001165121">
    <property type="component" value="Unassembled WGS sequence"/>
</dbReference>
<proteinExistence type="predicted"/>
<keyword evidence="3" id="KW-1185">Reference proteome</keyword>
<dbReference type="PANTHER" id="PTHR33064">
    <property type="entry name" value="POL PROTEIN"/>
    <property type="match status" value="1"/>
</dbReference>
<evidence type="ECO:0000313" key="2">
    <source>
        <dbReference type="EMBL" id="GMF48927.1"/>
    </source>
</evidence>
<dbReference type="OrthoDB" id="125954at2759"/>
<feature type="region of interest" description="Disordered" evidence="1">
    <location>
        <begin position="53"/>
        <end position="73"/>
    </location>
</feature>
<gene>
    <name evidence="2" type="ORF">Pfra01_001912500</name>
</gene>